<dbReference type="GO" id="GO:0061630">
    <property type="term" value="F:ubiquitin protein ligase activity"/>
    <property type="evidence" value="ECO:0007669"/>
    <property type="project" value="TreeGrafter"/>
</dbReference>
<dbReference type="PROSITE" id="PS51065">
    <property type="entry name" value="NHR"/>
    <property type="match status" value="1"/>
</dbReference>
<feature type="domain" description="NHR" evidence="7">
    <location>
        <begin position="21"/>
        <end position="176"/>
    </location>
</feature>
<organism evidence="8 9">
    <name type="scientific">Kryptolebias marmoratus</name>
    <name type="common">Mangrove killifish</name>
    <name type="synonym">Rivulus marmoratus</name>
    <dbReference type="NCBI Taxonomy" id="37003"/>
    <lineage>
        <taxon>Eukaryota</taxon>
        <taxon>Metazoa</taxon>
        <taxon>Chordata</taxon>
        <taxon>Craniata</taxon>
        <taxon>Vertebrata</taxon>
        <taxon>Euteleostomi</taxon>
        <taxon>Actinopterygii</taxon>
        <taxon>Neopterygii</taxon>
        <taxon>Teleostei</taxon>
        <taxon>Neoteleostei</taxon>
        <taxon>Acanthomorphata</taxon>
        <taxon>Ovalentaria</taxon>
        <taxon>Atherinomorphae</taxon>
        <taxon>Cyprinodontiformes</taxon>
        <taxon>Rivulidae</taxon>
        <taxon>Kryptolebias</taxon>
    </lineage>
</organism>
<dbReference type="InterPro" id="IPR001841">
    <property type="entry name" value="Znf_RING"/>
</dbReference>
<dbReference type="OMA" id="HYITEDT"/>
<dbReference type="GO" id="GO:0070086">
    <property type="term" value="P:ubiquitin-dependent endocytosis"/>
    <property type="evidence" value="ECO:0007669"/>
    <property type="project" value="TreeGrafter"/>
</dbReference>
<dbReference type="Proteomes" id="UP000264800">
    <property type="component" value="Unplaced"/>
</dbReference>
<dbReference type="GO" id="GO:0005769">
    <property type="term" value="C:early endosome"/>
    <property type="evidence" value="ECO:0007669"/>
    <property type="project" value="TreeGrafter"/>
</dbReference>
<dbReference type="PANTHER" id="PTHR12429:SF36">
    <property type="entry name" value="E3 UBIQUITIN-PROTEIN LIGASE NEURL3"/>
    <property type="match status" value="1"/>
</dbReference>
<evidence type="ECO:0000256" key="3">
    <source>
        <dbReference type="ARBA" id="ARBA00022771"/>
    </source>
</evidence>
<keyword evidence="2" id="KW-0677">Repeat</keyword>
<dbReference type="GeneTree" id="ENSGT00940000157079"/>
<reference evidence="8" key="1">
    <citation type="submission" date="2025-08" db="UniProtKB">
        <authorList>
            <consortium name="Ensembl"/>
        </authorList>
    </citation>
    <scope>IDENTIFICATION</scope>
</reference>
<dbReference type="Pfam" id="PF13920">
    <property type="entry name" value="zf-C3HC4_3"/>
    <property type="match status" value="1"/>
</dbReference>
<keyword evidence="1" id="KW-0479">Metal-binding</keyword>
<dbReference type="KEGG" id="kmr:108236476"/>
<dbReference type="InterPro" id="IPR013083">
    <property type="entry name" value="Znf_RING/FYVE/PHD"/>
</dbReference>
<dbReference type="PANTHER" id="PTHR12429">
    <property type="entry name" value="NEURALIZED"/>
    <property type="match status" value="1"/>
</dbReference>
<protein>
    <submittedName>
        <fullName evidence="8">E3 ubiquitin-protein ligase NEURL3-like</fullName>
    </submittedName>
</protein>
<dbReference type="Ensembl" id="ENSKMAT00000007075.1">
    <property type="protein sequence ID" value="ENSKMAP00000006962.1"/>
    <property type="gene ID" value="ENSKMAG00000005264.1"/>
</dbReference>
<dbReference type="OrthoDB" id="6078042at2759"/>
<dbReference type="SUPFAM" id="SSF57850">
    <property type="entry name" value="RING/U-box"/>
    <property type="match status" value="1"/>
</dbReference>
<dbReference type="STRING" id="37003.ENSKMAP00000006962"/>
<dbReference type="Pfam" id="PF07177">
    <property type="entry name" value="Neuralized"/>
    <property type="match status" value="1"/>
</dbReference>
<dbReference type="AlphaFoldDB" id="A0A3Q3EZF4"/>
<evidence type="ECO:0000259" key="7">
    <source>
        <dbReference type="PROSITE" id="PS51065"/>
    </source>
</evidence>
<dbReference type="FunFam" id="2.60.120.920:FF:000005">
    <property type="entry name" value="Putative E3 ubiquitin-protein ligase NEURL1B"/>
    <property type="match status" value="1"/>
</dbReference>
<dbReference type="InterPro" id="IPR006573">
    <property type="entry name" value="NHR_dom"/>
</dbReference>
<dbReference type="InterPro" id="IPR043136">
    <property type="entry name" value="B30.2/SPRY_sf"/>
</dbReference>
<evidence type="ECO:0000256" key="4">
    <source>
        <dbReference type="ARBA" id="ARBA00022833"/>
    </source>
</evidence>
<evidence type="ECO:0000259" key="6">
    <source>
        <dbReference type="PROSITE" id="PS50089"/>
    </source>
</evidence>
<keyword evidence="9" id="KW-1185">Reference proteome</keyword>
<feature type="domain" description="RING-type" evidence="6">
    <location>
        <begin position="229"/>
        <end position="267"/>
    </location>
</feature>
<evidence type="ECO:0000313" key="8">
    <source>
        <dbReference type="Ensembl" id="ENSKMAP00000006962.1"/>
    </source>
</evidence>
<keyword evidence="3 5" id="KW-0863">Zinc-finger</keyword>
<evidence type="ECO:0000256" key="1">
    <source>
        <dbReference type="ARBA" id="ARBA00022723"/>
    </source>
</evidence>
<evidence type="ECO:0000256" key="2">
    <source>
        <dbReference type="ARBA" id="ARBA00022737"/>
    </source>
</evidence>
<dbReference type="PROSITE" id="PS50089">
    <property type="entry name" value="ZF_RING_2"/>
    <property type="match status" value="1"/>
</dbReference>
<reference evidence="8" key="2">
    <citation type="submission" date="2025-09" db="UniProtKB">
        <authorList>
            <consortium name="Ensembl"/>
        </authorList>
    </citation>
    <scope>IDENTIFICATION</scope>
</reference>
<evidence type="ECO:0000256" key="5">
    <source>
        <dbReference type="PROSITE-ProRule" id="PRU00175"/>
    </source>
</evidence>
<dbReference type="Gene3D" id="3.30.40.10">
    <property type="entry name" value="Zinc/RING finger domain, C3HC4 (zinc finger)"/>
    <property type="match status" value="1"/>
</dbReference>
<dbReference type="Gene3D" id="2.60.120.920">
    <property type="match status" value="1"/>
</dbReference>
<dbReference type="SMART" id="SM00588">
    <property type="entry name" value="NEUZ"/>
    <property type="match status" value="1"/>
</dbReference>
<name>A0A3Q3EZF4_KRYMA</name>
<sequence length="277" mass="30152">MRKDNRNSAVLHKCGRSCLGPLAFHGQAVGNKIRLSDGGRRADRDGNTFKDGLVFSSRPVRANERIRVRVQTQVGRWKGALRVGFTNLPPSGRSLPLPCMAIPNLTNAPSHWAAPVRESLCHSGSVLEFWVTATGKLCCSANKRDYKLLSGVDLSLPLWAMIDVYGQTCSVLLLGSEKKDWLSCRTSCPVPEASTIPYDGLSPDLSSPGENWDDGVSCINMDIPAGSSCVVCMVREPTITLPCAHRCLCHHCTSKVVEQFGTCPLCRHDISPSFLVS</sequence>
<keyword evidence="4" id="KW-0862">Zinc</keyword>
<dbReference type="InterPro" id="IPR037962">
    <property type="entry name" value="Neuralized"/>
</dbReference>
<dbReference type="GO" id="GO:0008270">
    <property type="term" value="F:zinc ion binding"/>
    <property type="evidence" value="ECO:0007669"/>
    <property type="project" value="UniProtKB-KW"/>
</dbReference>
<dbReference type="GeneID" id="108236476"/>
<proteinExistence type="predicted"/>
<evidence type="ECO:0000313" key="9">
    <source>
        <dbReference type="Proteomes" id="UP000264800"/>
    </source>
</evidence>
<accession>A0A3Q3EZF4</accession>
<dbReference type="RefSeq" id="XP_017272632.1">
    <property type="nucleotide sequence ID" value="XM_017417143.3"/>
</dbReference>